<organism evidence="1 2">
    <name type="scientific">Puccinia striiformis f. sp. tritici</name>
    <dbReference type="NCBI Taxonomy" id="168172"/>
    <lineage>
        <taxon>Eukaryota</taxon>
        <taxon>Fungi</taxon>
        <taxon>Dikarya</taxon>
        <taxon>Basidiomycota</taxon>
        <taxon>Pucciniomycotina</taxon>
        <taxon>Pucciniomycetes</taxon>
        <taxon>Pucciniales</taxon>
        <taxon>Pucciniaceae</taxon>
        <taxon>Puccinia</taxon>
    </lineage>
</organism>
<dbReference type="Proteomes" id="UP001060170">
    <property type="component" value="Chromosome 6"/>
</dbReference>
<keyword evidence="2" id="KW-1185">Reference proteome</keyword>
<name>A0ACC0EHV7_9BASI</name>
<evidence type="ECO:0000313" key="2">
    <source>
        <dbReference type="Proteomes" id="UP001060170"/>
    </source>
</evidence>
<reference evidence="2" key="2">
    <citation type="journal article" date="2018" name="Mol. Plant Microbe Interact.">
        <title>Genome sequence resources for the wheat stripe rust pathogen (Puccinia striiformis f. sp. tritici) and the barley stripe rust pathogen (Puccinia striiformis f. sp. hordei).</title>
        <authorList>
            <person name="Xia C."/>
            <person name="Wang M."/>
            <person name="Yin C."/>
            <person name="Cornejo O.E."/>
            <person name="Hulbert S.H."/>
            <person name="Chen X."/>
        </authorList>
    </citation>
    <scope>NUCLEOTIDE SEQUENCE [LARGE SCALE GENOMIC DNA]</scope>
    <source>
        <strain evidence="2">93-210</strain>
    </source>
</reference>
<reference evidence="1 2" key="3">
    <citation type="journal article" date="2022" name="Microbiol. Spectr.">
        <title>Folding features and dynamics of 3D genome architecture in plant fungal pathogens.</title>
        <authorList>
            <person name="Xia C."/>
        </authorList>
    </citation>
    <scope>NUCLEOTIDE SEQUENCE [LARGE SCALE GENOMIC DNA]</scope>
    <source>
        <strain evidence="1 2">93-210</strain>
    </source>
</reference>
<protein>
    <submittedName>
        <fullName evidence="1">Uncharacterized protein</fullName>
    </submittedName>
</protein>
<dbReference type="EMBL" id="CM045870">
    <property type="protein sequence ID" value="KAI7953990.1"/>
    <property type="molecule type" value="Genomic_DNA"/>
</dbReference>
<comment type="caution">
    <text evidence="1">The sequence shown here is derived from an EMBL/GenBank/DDBJ whole genome shotgun (WGS) entry which is preliminary data.</text>
</comment>
<gene>
    <name evidence="1" type="ORF">MJO28_006537</name>
</gene>
<proteinExistence type="predicted"/>
<sequence length="79" mass="8888">MPKPQHACFKPMDMAWEVASTSNSISPRPYDIGPKLVSKSPHSSSIYAQHHSNVSSTSLPTHWDLVKYVKACKNQNFLF</sequence>
<evidence type="ECO:0000313" key="1">
    <source>
        <dbReference type="EMBL" id="KAI7953990.1"/>
    </source>
</evidence>
<accession>A0ACC0EHV7</accession>
<reference evidence="2" key="1">
    <citation type="journal article" date="2018" name="BMC Genomics">
        <title>Genomic insights into host adaptation between the wheat stripe rust pathogen (Puccinia striiformis f. sp. tritici) and the barley stripe rust pathogen (Puccinia striiformis f. sp. hordei).</title>
        <authorList>
            <person name="Xia C."/>
            <person name="Wang M."/>
            <person name="Yin C."/>
            <person name="Cornejo O.E."/>
            <person name="Hulbert S.H."/>
            <person name="Chen X."/>
        </authorList>
    </citation>
    <scope>NUCLEOTIDE SEQUENCE [LARGE SCALE GENOMIC DNA]</scope>
    <source>
        <strain evidence="2">93-210</strain>
    </source>
</reference>